<feature type="compositionally biased region" description="Acidic residues" evidence="1">
    <location>
        <begin position="57"/>
        <end position="69"/>
    </location>
</feature>
<accession>A0ABU1ISL6</accession>
<dbReference type="Proteomes" id="UP001185012">
    <property type="component" value="Unassembled WGS sequence"/>
</dbReference>
<feature type="chain" id="PRO_5047336241" evidence="2">
    <location>
        <begin position="39"/>
        <end position="90"/>
    </location>
</feature>
<gene>
    <name evidence="3" type="ORF">JOE21_003580</name>
</gene>
<feature type="region of interest" description="Disordered" evidence="1">
    <location>
        <begin position="57"/>
        <end position="90"/>
    </location>
</feature>
<comment type="caution">
    <text evidence="3">The sequence shown here is derived from an EMBL/GenBank/DDBJ whole genome shotgun (WGS) entry which is preliminary data.</text>
</comment>
<evidence type="ECO:0000256" key="1">
    <source>
        <dbReference type="SAM" id="MobiDB-lite"/>
    </source>
</evidence>
<dbReference type="RefSeq" id="WP_309868638.1">
    <property type="nucleotide sequence ID" value="NZ_JAVDQG010000010.1"/>
</dbReference>
<evidence type="ECO:0000256" key="2">
    <source>
        <dbReference type="SAM" id="SignalP"/>
    </source>
</evidence>
<evidence type="ECO:0000313" key="3">
    <source>
        <dbReference type="EMBL" id="MDR6227557.1"/>
    </source>
</evidence>
<feature type="signal peptide" evidence="2">
    <location>
        <begin position="1"/>
        <end position="38"/>
    </location>
</feature>
<proteinExistence type="predicted"/>
<evidence type="ECO:0000313" key="4">
    <source>
        <dbReference type="Proteomes" id="UP001185012"/>
    </source>
</evidence>
<keyword evidence="4" id="KW-1185">Reference proteome</keyword>
<feature type="compositionally biased region" description="Basic and acidic residues" evidence="1">
    <location>
        <begin position="81"/>
        <end position="90"/>
    </location>
</feature>
<reference evidence="3 4" key="1">
    <citation type="submission" date="2023-07" db="EMBL/GenBank/DDBJ databases">
        <title>Genomic Encyclopedia of Type Strains, Phase IV (KMG-IV): sequencing the most valuable type-strain genomes for metagenomic binning, comparative biology and taxonomic classification.</title>
        <authorList>
            <person name="Goeker M."/>
        </authorList>
    </citation>
    <scope>NUCLEOTIDE SEQUENCE [LARGE SCALE GENOMIC DNA]</scope>
    <source>
        <strain evidence="3 4">DSM 45903</strain>
    </source>
</reference>
<organism evidence="3 4">
    <name type="scientific">Desmospora profundinema</name>
    <dbReference type="NCBI Taxonomy" id="1571184"/>
    <lineage>
        <taxon>Bacteria</taxon>
        <taxon>Bacillati</taxon>
        <taxon>Bacillota</taxon>
        <taxon>Bacilli</taxon>
        <taxon>Bacillales</taxon>
        <taxon>Thermoactinomycetaceae</taxon>
        <taxon>Desmospora</taxon>
    </lineage>
</organism>
<dbReference type="EMBL" id="JAVDQG010000010">
    <property type="protein sequence ID" value="MDR6227557.1"/>
    <property type="molecule type" value="Genomic_DNA"/>
</dbReference>
<sequence>MKKSNIGVGKMNNLSKLVSVCMTFLLAFGLLFTPHVQASDLDDEIFEEEEYVDYYVEGTEDDEEDDSELTESYSINSGEYGAKEGRQENR</sequence>
<protein>
    <submittedName>
        <fullName evidence="3">Uncharacterized protein</fullName>
    </submittedName>
</protein>
<name>A0ABU1ISL6_9BACL</name>
<keyword evidence="2" id="KW-0732">Signal</keyword>